<dbReference type="SUPFAM" id="SSF55729">
    <property type="entry name" value="Acyl-CoA N-acyltransferases (Nat)"/>
    <property type="match status" value="1"/>
</dbReference>
<evidence type="ECO:0000256" key="1">
    <source>
        <dbReference type="ARBA" id="ARBA00022679"/>
    </source>
</evidence>
<dbReference type="CDD" id="cd04301">
    <property type="entry name" value="NAT_SF"/>
    <property type="match status" value="1"/>
</dbReference>
<name>A0A1B2HZ92_9PSEU</name>
<evidence type="ECO:0000313" key="5">
    <source>
        <dbReference type="Proteomes" id="UP000093053"/>
    </source>
</evidence>
<dbReference type="InterPro" id="IPR050832">
    <property type="entry name" value="Bact_Acetyltransf"/>
</dbReference>
<dbReference type="Gene3D" id="3.40.630.30">
    <property type="match status" value="1"/>
</dbReference>
<protein>
    <recommendedName>
        <fullName evidence="3">N-acetyltransferase domain-containing protein</fullName>
    </recommendedName>
</protein>
<sequence>MVVREVHLSDADAICAINRDALGYDFSPEDTRAQLERIIKAPHIALFVAAEGADVLGYIQLCDYENTYHRPLKNLVTLATSPAHRRRGVARRLLEVGESWARADGAAGVRLVTGHNRVDAREFYAAHGYEVRKEQTNLIKWWDRAGSASR</sequence>
<dbReference type="InterPro" id="IPR016181">
    <property type="entry name" value="Acyl_CoA_acyltransferase"/>
</dbReference>
<evidence type="ECO:0000313" key="4">
    <source>
        <dbReference type="EMBL" id="ANZ43070.1"/>
    </source>
</evidence>
<dbReference type="PANTHER" id="PTHR43877">
    <property type="entry name" value="AMINOALKYLPHOSPHONATE N-ACETYLTRANSFERASE-RELATED-RELATED"/>
    <property type="match status" value="1"/>
</dbReference>
<reference evidence="4 5" key="1">
    <citation type="submission" date="2016-07" db="EMBL/GenBank/DDBJ databases">
        <title>Complete genome sequence of the Lentzea guizhouensis DHS C013.</title>
        <authorList>
            <person name="Cao C."/>
        </authorList>
    </citation>
    <scope>NUCLEOTIDE SEQUENCE [LARGE SCALE GENOMIC DNA]</scope>
    <source>
        <strain evidence="4 5">DHS C013</strain>
    </source>
</reference>
<organism evidence="4 5">
    <name type="scientific">Lentzea guizhouensis</name>
    <dbReference type="NCBI Taxonomy" id="1586287"/>
    <lineage>
        <taxon>Bacteria</taxon>
        <taxon>Bacillati</taxon>
        <taxon>Actinomycetota</taxon>
        <taxon>Actinomycetes</taxon>
        <taxon>Pseudonocardiales</taxon>
        <taxon>Pseudonocardiaceae</taxon>
        <taxon>Lentzea</taxon>
    </lineage>
</organism>
<dbReference type="PANTHER" id="PTHR43877:SF2">
    <property type="entry name" value="AMINOALKYLPHOSPHONATE N-ACETYLTRANSFERASE-RELATED"/>
    <property type="match status" value="1"/>
</dbReference>
<keyword evidence="5" id="KW-1185">Reference proteome</keyword>
<gene>
    <name evidence="4" type="ORF">BBK82_27485</name>
</gene>
<dbReference type="InterPro" id="IPR000182">
    <property type="entry name" value="GNAT_dom"/>
</dbReference>
<keyword evidence="2" id="KW-0012">Acyltransferase</keyword>
<evidence type="ECO:0000256" key="2">
    <source>
        <dbReference type="ARBA" id="ARBA00023315"/>
    </source>
</evidence>
<dbReference type="Proteomes" id="UP000093053">
    <property type="component" value="Chromosome"/>
</dbReference>
<dbReference type="KEGG" id="led:BBK82_27485"/>
<dbReference type="Pfam" id="PF00583">
    <property type="entry name" value="Acetyltransf_1"/>
    <property type="match status" value="1"/>
</dbReference>
<dbReference type="AlphaFoldDB" id="A0A1B2HZ92"/>
<keyword evidence="1" id="KW-0808">Transferase</keyword>
<dbReference type="EMBL" id="CP016793">
    <property type="protein sequence ID" value="ANZ43070.1"/>
    <property type="molecule type" value="Genomic_DNA"/>
</dbReference>
<dbReference type="GO" id="GO:0016747">
    <property type="term" value="F:acyltransferase activity, transferring groups other than amino-acyl groups"/>
    <property type="evidence" value="ECO:0007669"/>
    <property type="project" value="InterPro"/>
</dbReference>
<feature type="domain" description="N-acetyltransferase" evidence="3">
    <location>
        <begin position="1"/>
        <end position="143"/>
    </location>
</feature>
<dbReference type="PROSITE" id="PS51186">
    <property type="entry name" value="GNAT"/>
    <property type="match status" value="1"/>
</dbReference>
<evidence type="ECO:0000259" key="3">
    <source>
        <dbReference type="PROSITE" id="PS51186"/>
    </source>
</evidence>
<proteinExistence type="predicted"/>
<accession>A0A1B2HZ92</accession>